<name>A0A7Y9GLG6_9MICO</name>
<dbReference type="RefSeq" id="WP_179487471.1">
    <property type="nucleotide sequence ID" value="NZ_JACCBV010000001.1"/>
</dbReference>
<evidence type="ECO:0000259" key="11">
    <source>
        <dbReference type="Pfam" id="PF00082"/>
    </source>
</evidence>
<dbReference type="Pfam" id="PF02225">
    <property type="entry name" value="PA"/>
    <property type="match status" value="1"/>
</dbReference>
<dbReference type="Gene3D" id="2.60.120.380">
    <property type="match status" value="1"/>
</dbReference>
<feature type="signal peptide" evidence="10">
    <location>
        <begin position="1"/>
        <end position="28"/>
    </location>
</feature>
<evidence type="ECO:0000256" key="4">
    <source>
        <dbReference type="ARBA" id="ARBA00022801"/>
    </source>
</evidence>
<keyword evidence="16" id="KW-1185">Reference proteome</keyword>
<dbReference type="Gene3D" id="3.30.70.80">
    <property type="entry name" value="Peptidase S8 propeptide/proteinase inhibitor I9"/>
    <property type="match status" value="1"/>
</dbReference>
<dbReference type="Gene3D" id="3.50.30.30">
    <property type="match status" value="1"/>
</dbReference>
<dbReference type="Pfam" id="PF05922">
    <property type="entry name" value="Inhibitor_I9"/>
    <property type="match status" value="1"/>
</dbReference>
<evidence type="ECO:0000313" key="15">
    <source>
        <dbReference type="EMBL" id="NYE18664.1"/>
    </source>
</evidence>
<keyword evidence="4 7" id="KW-0378">Hydrolase</keyword>
<evidence type="ECO:0000256" key="6">
    <source>
        <dbReference type="PIRSR" id="PIRSR615500-1"/>
    </source>
</evidence>
<evidence type="ECO:0000259" key="14">
    <source>
        <dbReference type="Pfam" id="PF17766"/>
    </source>
</evidence>
<evidence type="ECO:0000256" key="8">
    <source>
        <dbReference type="RuleBase" id="RU003355"/>
    </source>
</evidence>
<dbReference type="PANTHER" id="PTHR10795">
    <property type="entry name" value="PROPROTEIN CONVERTASE SUBTILISIN/KEXIN"/>
    <property type="match status" value="1"/>
</dbReference>
<dbReference type="InterPro" id="IPR010259">
    <property type="entry name" value="S8pro/Inhibitor_I9"/>
</dbReference>
<keyword evidence="5 7" id="KW-0720">Serine protease</keyword>
<organism evidence="15 16">
    <name type="scientific">Microbacterium immunditiarum</name>
    <dbReference type="NCBI Taxonomy" id="337480"/>
    <lineage>
        <taxon>Bacteria</taxon>
        <taxon>Bacillati</taxon>
        <taxon>Actinomycetota</taxon>
        <taxon>Actinomycetes</taxon>
        <taxon>Micrococcales</taxon>
        <taxon>Microbacteriaceae</taxon>
        <taxon>Microbacterium</taxon>
    </lineage>
</organism>
<dbReference type="PROSITE" id="PS51892">
    <property type="entry name" value="SUBTILASE"/>
    <property type="match status" value="1"/>
</dbReference>
<comment type="similarity">
    <text evidence="1 7 8">Belongs to the peptidase S8 family.</text>
</comment>
<dbReference type="CDD" id="cd02120">
    <property type="entry name" value="PA_subtilisin_like"/>
    <property type="match status" value="1"/>
</dbReference>
<dbReference type="GO" id="GO:0004252">
    <property type="term" value="F:serine-type endopeptidase activity"/>
    <property type="evidence" value="ECO:0007669"/>
    <property type="project" value="UniProtKB-UniRule"/>
</dbReference>
<dbReference type="Gene3D" id="2.60.40.2310">
    <property type="match status" value="1"/>
</dbReference>
<dbReference type="InterPro" id="IPR041469">
    <property type="entry name" value="Subtilisin-like_FN3"/>
</dbReference>
<feature type="active site" description="Charge relay system" evidence="6 7">
    <location>
        <position position="604"/>
    </location>
</feature>
<feature type="active site" description="Charge relay system" evidence="6 7">
    <location>
        <position position="272"/>
    </location>
</feature>
<evidence type="ECO:0000256" key="5">
    <source>
        <dbReference type="ARBA" id="ARBA00022825"/>
    </source>
</evidence>
<dbReference type="InterPro" id="IPR023827">
    <property type="entry name" value="Peptidase_S8_Asp-AS"/>
</dbReference>
<dbReference type="InterPro" id="IPR036852">
    <property type="entry name" value="Peptidase_S8/S53_dom_sf"/>
</dbReference>
<dbReference type="InterPro" id="IPR023828">
    <property type="entry name" value="Peptidase_S8_Ser-AS"/>
</dbReference>
<dbReference type="InterPro" id="IPR003137">
    <property type="entry name" value="PA_domain"/>
</dbReference>
<dbReference type="InterPro" id="IPR037045">
    <property type="entry name" value="S8pro/Inhibitor_I9_sf"/>
</dbReference>
<dbReference type="PROSITE" id="PS00136">
    <property type="entry name" value="SUBTILASE_ASP"/>
    <property type="match status" value="1"/>
</dbReference>
<evidence type="ECO:0000256" key="3">
    <source>
        <dbReference type="ARBA" id="ARBA00022729"/>
    </source>
</evidence>
<dbReference type="PRINTS" id="PR00723">
    <property type="entry name" value="SUBTILISIN"/>
</dbReference>
<feature type="region of interest" description="Disordered" evidence="9">
    <location>
        <begin position="838"/>
        <end position="858"/>
    </location>
</feature>
<dbReference type="Pfam" id="PF17766">
    <property type="entry name" value="fn3_6"/>
    <property type="match status" value="1"/>
</dbReference>
<dbReference type="InterPro" id="IPR015500">
    <property type="entry name" value="Peptidase_S8_subtilisin-rel"/>
</dbReference>
<dbReference type="SUPFAM" id="SSF52743">
    <property type="entry name" value="Subtilisin-like"/>
    <property type="match status" value="1"/>
</dbReference>
<evidence type="ECO:0000256" key="1">
    <source>
        <dbReference type="ARBA" id="ARBA00011073"/>
    </source>
</evidence>
<dbReference type="InterPro" id="IPR045051">
    <property type="entry name" value="SBT"/>
</dbReference>
<feature type="domain" description="Subtilisin-like protease fibronectin type-III" evidence="14">
    <location>
        <begin position="700"/>
        <end position="792"/>
    </location>
</feature>
<proteinExistence type="inferred from homology"/>
<dbReference type="AlphaFoldDB" id="A0A7Y9GLG6"/>
<evidence type="ECO:0000256" key="7">
    <source>
        <dbReference type="PROSITE-ProRule" id="PRU01240"/>
    </source>
</evidence>
<sequence>MGRTPFRAVTAITLAALFAGTATTAAYASPEEVPPLVPAESPTGTYIVVLAEDPVASYDGGEAGLAPTKPDEGEELDTRSNAAKKYAAFLEKRQEEVASEVGADPKATYQVALNGFSAKLSPEQVGQLTASKDVVGVYPEQIFHPDAVSSTEFLGLEGPGGVWEAVGGTDAAGQGVVVGVVDTGIAPENPSFAGDPLGTIPSADTPYLAGNNVVFEKADGGTFSSARVTGQQWSNDAYSTKLVGGKYFSTGAAAAGFDFTYDYLSPRDGDGHGSHTASTAAGNNGVPASIAGVDFGAISGVAPAAKVAMYKACFVGPDPLVTTDDICAGSDLLNAIDAAVDDGVDVINFSIGGGTAVSSWEPIDQMFFNAGLAGVFVAVSAGNAGPAPTTADHASPWYTTVAASTIPTYEGTVELGDGQQFAGVSVTVPFDGTVTGSAIYSGDAAATGVPVENARLCFLDSLDPAKVAGKIVVCDRGTNARVEKSQEVADKGGVGMVLVNVTPGSLDNDFHSVPTVHIDAQYRNAVLSYVTGTTDAVVTLHPSNLTDVVTPTPQIAGFSSRGPMIAEDGDIIKPDIAAPGVAILAAAHNAEGADPTFEFKSGTSMASPHIAGLAALYLGVHPNATPGEIKSAMMTTAYDTVDAGGADVTDPFAQGAGHVDPTRFFDPGLLYLNGPLDWAAYVEGIGGYDWAGVEPIDPSDLNIASIGIGTLAGPQTVTRTLTSTRAGTYTAEVDFPGFDVTVEPSTLTFGAAGESQDASITIARSDAPVDEWSTGFLTWVGADGTTVRSPMAAKPASVDAPDAASGTGITGSTDITVESWLEGEVQLGVAGLAPVRLLKDPDNDVPGHSGDENSAPVDDPTQARQILWIETIEPGTRLAQWTLDSSDDAGSDLDLYVYRVVSPTDLRYYERFLSASASADEQVTLDNPTAGTYAIVADLYATPNPMTWDLTSAIVGPNGEGSFTATPNPLPLSFGQEATFTVSWTGLQPDTTYLGVIGYGASPVRTLVTVESGAAAPVAKSAPTITGAAKVGSTLKAKPGTWEPKGVTFEYQWLRNGEPIDGATGTQYKVTSTDVGTALSVRVTATEAGNPNAGTAVSKEVFVKDKSRTTVSMNRYLGTTSHSYAVTVGVTAGGASAEGTVNVWVDTKKYTGTLADGSVTFNLPKQKKGVHVVIAEYVGTDTVEASASVSGFIVLK</sequence>
<evidence type="ECO:0000259" key="13">
    <source>
        <dbReference type="Pfam" id="PF05922"/>
    </source>
</evidence>
<reference evidence="15 16" key="1">
    <citation type="submission" date="2020-07" db="EMBL/GenBank/DDBJ databases">
        <title>Sequencing the genomes of 1000 actinobacteria strains.</title>
        <authorList>
            <person name="Klenk H.-P."/>
        </authorList>
    </citation>
    <scope>NUCLEOTIDE SEQUENCE [LARGE SCALE GENOMIC DNA]</scope>
    <source>
        <strain evidence="15 16">DSM 24662</strain>
    </source>
</reference>
<protein>
    <submittedName>
        <fullName evidence="15">Subtilisin family serine protease</fullName>
    </submittedName>
</protein>
<dbReference type="InterPro" id="IPR000209">
    <property type="entry name" value="Peptidase_S8/S53_dom"/>
</dbReference>
<comment type="caution">
    <text evidence="15">The sequence shown here is derived from an EMBL/GenBank/DDBJ whole genome shotgun (WGS) entry which is preliminary data.</text>
</comment>
<dbReference type="Pfam" id="PF00082">
    <property type="entry name" value="Peptidase_S8"/>
    <property type="match status" value="1"/>
</dbReference>
<feature type="active site" description="Charge relay system" evidence="6 7">
    <location>
        <position position="182"/>
    </location>
</feature>
<evidence type="ECO:0000259" key="12">
    <source>
        <dbReference type="Pfam" id="PF02225"/>
    </source>
</evidence>
<evidence type="ECO:0000256" key="9">
    <source>
        <dbReference type="SAM" id="MobiDB-lite"/>
    </source>
</evidence>
<evidence type="ECO:0000256" key="2">
    <source>
        <dbReference type="ARBA" id="ARBA00022670"/>
    </source>
</evidence>
<feature type="domain" description="PA" evidence="12">
    <location>
        <begin position="453"/>
        <end position="520"/>
    </location>
</feature>
<evidence type="ECO:0000313" key="16">
    <source>
        <dbReference type="Proteomes" id="UP000576969"/>
    </source>
</evidence>
<dbReference type="Gene3D" id="2.60.40.2700">
    <property type="match status" value="1"/>
</dbReference>
<dbReference type="PROSITE" id="PS00138">
    <property type="entry name" value="SUBTILASE_SER"/>
    <property type="match status" value="1"/>
</dbReference>
<gene>
    <name evidence="15" type="ORF">BJ991_000692</name>
</gene>
<feature type="domain" description="Inhibitor I9" evidence="13">
    <location>
        <begin position="45"/>
        <end position="144"/>
    </location>
</feature>
<feature type="chain" id="PRO_5030554040" evidence="10">
    <location>
        <begin position="29"/>
        <end position="1196"/>
    </location>
</feature>
<dbReference type="Proteomes" id="UP000576969">
    <property type="component" value="Unassembled WGS sequence"/>
</dbReference>
<dbReference type="Gene3D" id="3.40.50.200">
    <property type="entry name" value="Peptidase S8/S53 domain"/>
    <property type="match status" value="1"/>
</dbReference>
<evidence type="ECO:0000256" key="10">
    <source>
        <dbReference type="SAM" id="SignalP"/>
    </source>
</evidence>
<keyword evidence="2 7" id="KW-0645">Protease</keyword>
<dbReference type="GO" id="GO:0006508">
    <property type="term" value="P:proteolysis"/>
    <property type="evidence" value="ECO:0007669"/>
    <property type="project" value="UniProtKB-KW"/>
</dbReference>
<keyword evidence="3 10" id="KW-0732">Signal</keyword>
<accession>A0A7Y9GLG6</accession>
<dbReference type="EMBL" id="JACCBV010000001">
    <property type="protein sequence ID" value="NYE18664.1"/>
    <property type="molecule type" value="Genomic_DNA"/>
</dbReference>
<feature type="domain" description="Peptidase S8/S53" evidence="11">
    <location>
        <begin position="173"/>
        <end position="657"/>
    </location>
</feature>